<keyword evidence="3 6" id="KW-0285">Flavoprotein</keyword>
<dbReference type="OrthoDB" id="3964153at2"/>
<dbReference type="GO" id="GO:0005886">
    <property type="term" value="C:plasma membrane"/>
    <property type="evidence" value="ECO:0007669"/>
    <property type="project" value="TreeGrafter"/>
</dbReference>
<sequence length="409" mass="44175">MIELSPTATEDEVAAATERWLHENLPPSWLKAVLDDDRTVVAAHLADADGMRRWFATLGDAGLATPTWPREYGGLDLSAEQAAAVADVLMRYRANRPMDDFIGLTLTGPTVLAHGTPEQKERYLRPIARGEERWCQLFSEPGAGSDLAALSTRAVRQEDGTWRVDGQKVWNSFAHIADRGLLMARTSPEKPKHHGISYFLVDMRTPGLEVRPLKQMTGDAEFNEVFLTDVVLPADALLGEVDGGWAVAITTLMQERNGLSGRPAVGPGVADDLARRAAAAGTWADPVLRDRLLAMLVEERVLQMTTVRASVASGRAMAGAEGSIRKLVSSGLEETAGSLAAEVEPVTALGWPQGAPLPAAAYEFLAMKQTSIAGGTSEIQRTIIAERLLGLPKDPDPEKDLPFSQRSRA</sequence>
<dbReference type="Gene3D" id="2.40.110.10">
    <property type="entry name" value="Butyryl-CoA Dehydrogenase, subunit A, domain 2"/>
    <property type="match status" value="1"/>
</dbReference>
<dbReference type="PANTHER" id="PTHR43292:SF4">
    <property type="entry name" value="ACYL-COA DEHYDROGENASE FADE34"/>
    <property type="match status" value="1"/>
</dbReference>
<dbReference type="EMBL" id="FQVX01000003">
    <property type="protein sequence ID" value="SHG66366.1"/>
    <property type="molecule type" value="Genomic_DNA"/>
</dbReference>
<dbReference type="InterPro" id="IPR046373">
    <property type="entry name" value="Acyl-CoA_Oxase/DH_mid-dom_sf"/>
</dbReference>
<comment type="similarity">
    <text evidence="2 6">Belongs to the acyl-CoA dehydrogenase family.</text>
</comment>
<dbReference type="GO" id="GO:0016627">
    <property type="term" value="F:oxidoreductase activity, acting on the CH-CH group of donors"/>
    <property type="evidence" value="ECO:0007669"/>
    <property type="project" value="InterPro"/>
</dbReference>
<organism evidence="11 12">
    <name type="scientific">Geodermatophilus nigrescens</name>
    <dbReference type="NCBI Taxonomy" id="1070870"/>
    <lineage>
        <taxon>Bacteria</taxon>
        <taxon>Bacillati</taxon>
        <taxon>Actinomycetota</taxon>
        <taxon>Actinomycetes</taxon>
        <taxon>Geodermatophilales</taxon>
        <taxon>Geodermatophilaceae</taxon>
        <taxon>Geodermatophilus</taxon>
    </lineage>
</organism>
<dbReference type="InterPro" id="IPR006091">
    <property type="entry name" value="Acyl-CoA_Oxase/DH_mid-dom"/>
</dbReference>
<reference evidence="11 12" key="1">
    <citation type="submission" date="2016-11" db="EMBL/GenBank/DDBJ databases">
        <authorList>
            <person name="Jaros S."/>
            <person name="Januszkiewicz K."/>
            <person name="Wedrychowicz H."/>
        </authorList>
    </citation>
    <scope>NUCLEOTIDE SEQUENCE [LARGE SCALE GENOMIC DNA]</scope>
    <source>
        <strain evidence="11 12">DSM 45408</strain>
    </source>
</reference>
<feature type="domain" description="Acyl-CoA dehydrogenase/oxidase C-terminal" evidence="8">
    <location>
        <begin position="243"/>
        <end position="389"/>
    </location>
</feature>
<dbReference type="Pfam" id="PF02770">
    <property type="entry name" value="Acyl-CoA_dh_M"/>
    <property type="match status" value="1"/>
</dbReference>
<evidence type="ECO:0000313" key="12">
    <source>
        <dbReference type="Proteomes" id="UP000184471"/>
    </source>
</evidence>
<protein>
    <submittedName>
        <fullName evidence="11">Acyl-CoA dehydrogenase</fullName>
    </submittedName>
</protein>
<evidence type="ECO:0000256" key="1">
    <source>
        <dbReference type="ARBA" id="ARBA00001974"/>
    </source>
</evidence>
<dbReference type="FunFam" id="2.40.110.10:FF:000011">
    <property type="entry name" value="Acyl-CoA dehydrogenase FadE34"/>
    <property type="match status" value="1"/>
</dbReference>
<dbReference type="InterPro" id="IPR009075">
    <property type="entry name" value="AcylCo_DH/oxidase_C"/>
</dbReference>
<dbReference type="Pfam" id="PF00441">
    <property type="entry name" value="Acyl-CoA_dh_1"/>
    <property type="match status" value="1"/>
</dbReference>
<evidence type="ECO:0000259" key="10">
    <source>
        <dbReference type="Pfam" id="PF02771"/>
    </source>
</evidence>
<keyword evidence="4 6" id="KW-0274">FAD</keyword>
<dbReference type="InterPro" id="IPR052161">
    <property type="entry name" value="Mycobact_Acyl-CoA_DH"/>
</dbReference>
<accession>A0A1M5LN26</accession>
<evidence type="ECO:0000256" key="3">
    <source>
        <dbReference type="ARBA" id="ARBA00022630"/>
    </source>
</evidence>
<evidence type="ECO:0000256" key="2">
    <source>
        <dbReference type="ARBA" id="ARBA00009347"/>
    </source>
</evidence>
<dbReference type="AlphaFoldDB" id="A0A1M5LN26"/>
<dbReference type="SUPFAM" id="SSF56645">
    <property type="entry name" value="Acyl-CoA dehydrogenase NM domain-like"/>
    <property type="match status" value="1"/>
</dbReference>
<evidence type="ECO:0000256" key="6">
    <source>
        <dbReference type="RuleBase" id="RU362125"/>
    </source>
</evidence>
<evidence type="ECO:0000313" key="11">
    <source>
        <dbReference type="EMBL" id="SHG66366.1"/>
    </source>
</evidence>
<keyword evidence="5 6" id="KW-0560">Oxidoreductase</keyword>
<dbReference type="GO" id="GO:0050660">
    <property type="term" value="F:flavin adenine dinucleotide binding"/>
    <property type="evidence" value="ECO:0007669"/>
    <property type="project" value="InterPro"/>
</dbReference>
<dbReference type="RefSeq" id="WP_083628693.1">
    <property type="nucleotide sequence ID" value="NZ_FQVX01000003.1"/>
</dbReference>
<dbReference type="Gene3D" id="1.10.540.10">
    <property type="entry name" value="Acyl-CoA dehydrogenase/oxidase, N-terminal domain"/>
    <property type="match status" value="1"/>
</dbReference>
<feature type="region of interest" description="Disordered" evidence="7">
    <location>
        <begin position="390"/>
        <end position="409"/>
    </location>
</feature>
<evidence type="ECO:0000256" key="4">
    <source>
        <dbReference type="ARBA" id="ARBA00022827"/>
    </source>
</evidence>
<dbReference type="PANTHER" id="PTHR43292">
    <property type="entry name" value="ACYL-COA DEHYDROGENASE"/>
    <property type="match status" value="1"/>
</dbReference>
<dbReference type="Pfam" id="PF02771">
    <property type="entry name" value="Acyl-CoA_dh_N"/>
    <property type="match status" value="1"/>
</dbReference>
<comment type="cofactor">
    <cofactor evidence="1 6">
        <name>FAD</name>
        <dbReference type="ChEBI" id="CHEBI:57692"/>
    </cofactor>
</comment>
<dbReference type="Gene3D" id="1.20.140.10">
    <property type="entry name" value="Butyryl-CoA Dehydrogenase, subunit A, domain 3"/>
    <property type="match status" value="1"/>
</dbReference>
<dbReference type="InterPro" id="IPR037069">
    <property type="entry name" value="AcylCoA_DH/ox_N_sf"/>
</dbReference>
<keyword evidence="12" id="KW-1185">Reference proteome</keyword>
<evidence type="ECO:0000259" key="8">
    <source>
        <dbReference type="Pfam" id="PF00441"/>
    </source>
</evidence>
<dbReference type="InterPro" id="IPR013786">
    <property type="entry name" value="AcylCoA_DH/ox_N"/>
</dbReference>
<evidence type="ECO:0000259" key="9">
    <source>
        <dbReference type="Pfam" id="PF02770"/>
    </source>
</evidence>
<dbReference type="SUPFAM" id="SSF47203">
    <property type="entry name" value="Acyl-CoA dehydrogenase C-terminal domain-like"/>
    <property type="match status" value="1"/>
</dbReference>
<name>A0A1M5LN26_9ACTN</name>
<gene>
    <name evidence="11" type="ORF">SAMN05444351_2863</name>
</gene>
<dbReference type="InterPro" id="IPR009100">
    <property type="entry name" value="AcylCoA_DH/oxidase_NM_dom_sf"/>
</dbReference>
<dbReference type="InterPro" id="IPR036250">
    <property type="entry name" value="AcylCo_DH-like_C"/>
</dbReference>
<evidence type="ECO:0000256" key="7">
    <source>
        <dbReference type="SAM" id="MobiDB-lite"/>
    </source>
</evidence>
<evidence type="ECO:0000256" key="5">
    <source>
        <dbReference type="ARBA" id="ARBA00023002"/>
    </source>
</evidence>
<dbReference type="STRING" id="1070870.SAMN05444351_2863"/>
<dbReference type="Proteomes" id="UP000184471">
    <property type="component" value="Unassembled WGS sequence"/>
</dbReference>
<feature type="domain" description="Acyl-CoA dehydrogenase/oxidase N-terminal" evidence="10">
    <location>
        <begin position="50"/>
        <end position="131"/>
    </location>
</feature>
<feature type="domain" description="Acyl-CoA oxidase/dehydrogenase middle" evidence="9">
    <location>
        <begin position="135"/>
        <end position="230"/>
    </location>
</feature>
<proteinExistence type="inferred from homology"/>